<dbReference type="InterPro" id="IPR010870">
    <property type="entry name" value="Porin_O/P"/>
</dbReference>
<dbReference type="EMBL" id="JAFKCV010000009">
    <property type="protein sequence ID" value="MBN7826659.1"/>
    <property type="molecule type" value="Genomic_DNA"/>
</dbReference>
<feature type="region of interest" description="Disordered" evidence="1">
    <location>
        <begin position="52"/>
        <end position="78"/>
    </location>
</feature>
<dbReference type="Pfam" id="PF07396">
    <property type="entry name" value="Porin_O_P"/>
    <property type="match status" value="1"/>
</dbReference>
<comment type="caution">
    <text evidence="3">The sequence shown here is derived from an EMBL/GenBank/DDBJ whole genome shotgun (WGS) entry which is preliminary data.</text>
</comment>
<evidence type="ECO:0000313" key="4">
    <source>
        <dbReference type="Proteomes" id="UP000664654"/>
    </source>
</evidence>
<organism evidence="3 4">
    <name type="scientific">Bowmanella dokdonensis</name>
    <dbReference type="NCBI Taxonomy" id="751969"/>
    <lineage>
        <taxon>Bacteria</taxon>
        <taxon>Pseudomonadati</taxon>
        <taxon>Pseudomonadota</taxon>
        <taxon>Gammaproteobacteria</taxon>
        <taxon>Alteromonadales</taxon>
        <taxon>Alteromonadaceae</taxon>
        <taxon>Bowmanella</taxon>
    </lineage>
</organism>
<evidence type="ECO:0000256" key="2">
    <source>
        <dbReference type="SAM" id="SignalP"/>
    </source>
</evidence>
<reference evidence="3" key="1">
    <citation type="submission" date="2021-03" db="EMBL/GenBank/DDBJ databases">
        <title>novel species isolated from a fishpond in China.</title>
        <authorList>
            <person name="Lu H."/>
            <person name="Cai Z."/>
        </authorList>
    </citation>
    <scope>NUCLEOTIDE SEQUENCE</scope>
    <source>
        <strain evidence="3">JCM 30855</strain>
    </source>
</reference>
<dbReference type="RefSeq" id="WP_206574766.1">
    <property type="nucleotide sequence ID" value="NZ_JAFKCV010000009.1"/>
</dbReference>
<dbReference type="Proteomes" id="UP000664654">
    <property type="component" value="Unassembled WGS sequence"/>
</dbReference>
<accession>A0A939DQ23</accession>
<evidence type="ECO:0000313" key="3">
    <source>
        <dbReference type="EMBL" id="MBN7826659.1"/>
    </source>
</evidence>
<protein>
    <submittedName>
        <fullName evidence="3">Carbohydrate porin</fullName>
    </submittedName>
</protein>
<proteinExistence type="predicted"/>
<name>A0A939DQ23_9ALTE</name>
<keyword evidence="4" id="KW-1185">Reference proteome</keyword>
<feature type="signal peptide" evidence="2">
    <location>
        <begin position="1"/>
        <end position="23"/>
    </location>
</feature>
<gene>
    <name evidence="3" type="ORF">J0A66_15595</name>
</gene>
<keyword evidence="2" id="KW-0732">Signal</keyword>
<evidence type="ECO:0000256" key="1">
    <source>
        <dbReference type="SAM" id="MobiDB-lite"/>
    </source>
</evidence>
<dbReference type="AlphaFoldDB" id="A0A939DQ23"/>
<feature type="compositionally biased region" description="Low complexity" evidence="1">
    <location>
        <begin position="55"/>
        <end position="70"/>
    </location>
</feature>
<feature type="chain" id="PRO_5037622922" evidence="2">
    <location>
        <begin position="24"/>
        <end position="455"/>
    </location>
</feature>
<sequence length="455" mass="51134">MDKCKSVPCLLALFLAFGLPARAQQVTEQELAEILQQMEVLKARVEELEKRLKSQPQQTAQETRQQQTQQGVERGSDISTKLSKPDVQRLQALEKKVSEARNPPIRIGGAVRFQYSFEDYDADNRDRTGDLDFDIFRVDFNGQIGDVILAAQYRWFQYMDAVQKAYVGYNLSEHWQAQLGIINLPFGNLPYNSHNYFFSSNFYVGLEDNPEAGVNFRYRSQDWEWDLGFYKSDEQGGVDGYVSDRTARYAPDAVGVRLPGEGIYQAPTLAMARHNTFAVRGARNWQMAAQSSLQLGLSAQAGQLHDEKDDIGEQKTVGLHGRFKDGPWEWMGMISHYDYDLPMANDGIVVGSYGFFDTIPLSGTLYTANVAYDLPVVWGPVSNLRFHDNFSLMTGKPGDGQDSFMNVLGMAVTAGGLYTYFDLVSARNHPFIGGSLAGQAGETNTRFNINFGYYF</sequence>